<sequence>MVSLFAPAQIEMFSEAVMGTVEKTISQNQPGRVKCLGSYWPARFYHSNCDVIVFIDEVVKVVGRQGITMLVVPVSSIKTD</sequence>
<comment type="caution">
    <text evidence="1">The sequence shown here is derived from an EMBL/GenBank/DDBJ whole genome shotgun (WGS) entry which is preliminary data.</text>
</comment>
<gene>
    <name evidence="1" type="ORF">H6G03_30790</name>
</gene>
<evidence type="ECO:0000313" key="2">
    <source>
        <dbReference type="Proteomes" id="UP000641646"/>
    </source>
</evidence>
<dbReference type="EMBL" id="JACJPW010000120">
    <property type="protein sequence ID" value="MBD2185413.1"/>
    <property type="molecule type" value="Genomic_DNA"/>
</dbReference>
<accession>A0A926VKK2</accession>
<keyword evidence="2" id="KW-1185">Reference proteome</keyword>
<protein>
    <submittedName>
        <fullName evidence="1">NfeD family protein</fullName>
    </submittedName>
</protein>
<dbReference type="Gene3D" id="2.40.50.140">
    <property type="entry name" value="Nucleic acid-binding proteins"/>
    <property type="match status" value="1"/>
</dbReference>
<proteinExistence type="predicted"/>
<name>A0A926VKK2_9CYAN</name>
<dbReference type="Proteomes" id="UP000641646">
    <property type="component" value="Unassembled WGS sequence"/>
</dbReference>
<reference evidence="1" key="2">
    <citation type="submission" date="2020-08" db="EMBL/GenBank/DDBJ databases">
        <authorList>
            <person name="Chen M."/>
            <person name="Teng W."/>
            <person name="Zhao L."/>
            <person name="Hu C."/>
            <person name="Zhou Y."/>
            <person name="Han B."/>
            <person name="Song L."/>
            <person name="Shu W."/>
        </authorList>
    </citation>
    <scope>NUCLEOTIDE SEQUENCE</scope>
    <source>
        <strain evidence="1">FACHB-1375</strain>
    </source>
</reference>
<dbReference type="InterPro" id="IPR012340">
    <property type="entry name" value="NA-bd_OB-fold"/>
</dbReference>
<reference evidence="1" key="1">
    <citation type="journal article" date="2015" name="ISME J.">
        <title>Draft Genome Sequence of Streptomyces incarnatus NRRL8089, which Produces the Nucleoside Antibiotic Sinefungin.</title>
        <authorList>
            <person name="Oshima K."/>
            <person name="Hattori M."/>
            <person name="Shimizu H."/>
            <person name="Fukuda K."/>
            <person name="Nemoto M."/>
            <person name="Inagaki K."/>
            <person name="Tamura T."/>
        </authorList>
    </citation>
    <scope>NUCLEOTIDE SEQUENCE</scope>
    <source>
        <strain evidence="1">FACHB-1375</strain>
    </source>
</reference>
<organism evidence="1 2">
    <name type="scientific">Aerosakkonema funiforme FACHB-1375</name>
    <dbReference type="NCBI Taxonomy" id="2949571"/>
    <lineage>
        <taxon>Bacteria</taxon>
        <taxon>Bacillati</taxon>
        <taxon>Cyanobacteriota</taxon>
        <taxon>Cyanophyceae</taxon>
        <taxon>Oscillatoriophycideae</taxon>
        <taxon>Aerosakkonematales</taxon>
        <taxon>Aerosakkonemataceae</taxon>
        <taxon>Aerosakkonema</taxon>
    </lineage>
</organism>
<evidence type="ECO:0000313" key="1">
    <source>
        <dbReference type="EMBL" id="MBD2185413.1"/>
    </source>
</evidence>
<dbReference type="AlphaFoldDB" id="A0A926VKK2"/>
<dbReference type="RefSeq" id="WP_190473712.1">
    <property type="nucleotide sequence ID" value="NZ_JACJPW010000120.1"/>
</dbReference>